<dbReference type="AlphaFoldDB" id="A0A7W4IG49"/>
<proteinExistence type="predicted"/>
<dbReference type="Proteomes" id="UP000589085">
    <property type="component" value="Unassembled WGS sequence"/>
</dbReference>
<gene>
    <name evidence="2" type="ORF">HLH48_19190</name>
</gene>
<reference evidence="2 3" key="1">
    <citation type="submission" date="2020-04" db="EMBL/GenBank/DDBJ databases">
        <title>Description of novel Gluconacetobacter.</title>
        <authorList>
            <person name="Sombolestani A."/>
        </authorList>
    </citation>
    <scope>NUCLEOTIDE SEQUENCE [LARGE SCALE GENOMIC DNA]</scope>
    <source>
        <strain evidence="2 3">LMG 19747</strain>
    </source>
</reference>
<evidence type="ECO:0000313" key="2">
    <source>
        <dbReference type="EMBL" id="MBB2162258.1"/>
    </source>
</evidence>
<feature type="signal peptide" evidence="1">
    <location>
        <begin position="1"/>
        <end position="25"/>
    </location>
</feature>
<keyword evidence="1" id="KW-0732">Signal</keyword>
<evidence type="ECO:0000256" key="1">
    <source>
        <dbReference type="SAM" id="SignalP"/>
    </source>
</evidence>
<sequence length="132" mass="13684">MTITHSGRRAVLFLSGLLAATPAIAQDDGAAGSPALELQRIVAALQVNPNAASQACVDALTELHKTQATLDAEQTRTNDPDVDVARDVLETDFETAIHDCQPDAAALCAKGGTDPKLAKACLMVDQAAPPPK</sequence>
<accession>A0A7W4IG49</accession>
<feature type="chain" id="PRO_5031059828" description="Secreted protein" evidence="1">
    <location>
        <begin position="26"/>
        <end position="132"/>
    </location>
</feature>
<dbReference type="EMBL" id="JABEQJ010000034">
    <property type="protein sequence ID" value="MBB2162258.1"/>
    <property type="molecule type" value="Genomic_DNA"/>
</dbReference>
<organism evidence="2 3">
    <name type="scientific">Gluconacetobacter sacchari</name>
    <dbReference type="NCBI Taxonomy" id="92759"/>
    <lineage>
        <taxon>Bacteria</taxon>
        <taxon>Pseudomonadati</taxon>
        <taxon>Pseudomonadota</taxon>
        <taxon>Alphaproteobacteria</taxon>
        <taxon>Acetobacterales</taxon>
        <taxon>Acetobacteraceae</taxon>
        <taxon>Gluconacetobacter</taxon>
    </lineage>
</organism>
<evidence type="ECO:0000313" key="3">
    <source>
        <dbReference type="Proteomes" id="UP000589085"/>
    </source>
</evidence>
<name>A0A7W4IG49_9PROT</name>
<evidence type="ECO:0008006" key="4">
    <source>
        <dbReference type="Google" id="ProtNLM"/>
    </source>
</evidence>
<comment type="caution">
    <text evidence="2">The sequence shown here is derived from an EMBL/GenBank/DDBJ whole genome shotgun (WGS) entry which is preliminary data.</text>
</comment>
<dbReference type="RefSeq" id="WP_182999079.1">
    <property type="nucleotide sequence ID" value="NZ_JABEQJ010000034.1"/>
</dbReference>
<protein>
    <recommendedName>
        <fullName evidence="4">Secreted protein</fullName>
    </recommendedName>
</protein>